<comment type="function">
    <text evidence="12">Component of the signal recognition particle (SRP) complex, a ribonucleoprotein complex that mediates the cotranslational targeting of secretory and membrane proteins to the endoplasmic reticulum (ER). The SRP complex interacts with the signal sequence in nascent secretory and membrane proteins and directs them to the membrane of the ER.</text>
</comment>
<dbReference type="InterPro" id="IPR034652">
    <property type="entry name" value="SRP68-RBD"/>
</dbReference>
<keyword evidence="5 12" id="KW-0963">Cytoplasm</keyword>
<dbReference type="GO" id="GO:0005730">
    <property type="term" value="C:nucleolus"/>
    <property type="evidence" value="ECO:0007669"/>
    <property type="project" value="UniProtKB-SubCell"/>
</dbReference>
<dbReference type="GO" id="GO:0005786">
    <property type="term" value="C:signal recognition particle, endoplasmic reticulum targeting"/>
    <property type="evidence" value="ECO:0007669"/>
    <property type="project" value="UniProtKB-KW"/>
</dbReference>
<accession>A0AAW1QWC4</accession>
<protein>
    <recommendedName>
        <fullName evidence="11 12">Signal recognition particle subunit SRP68</fullName>
        <shortName evidence="12">SRP68</shortName>
    </recommendedName>
</protein>
<dbReference type="InterPro" id="IPR038253">
    <property type="entry name" value="SRP68_N_sf"/>
</dbReference>
<dbReference type="Pfam" id="PF16969">
    <property type="entry name" value="SRP68"/>
    <property type="match status" value="1"/>
</dbReference>
<dbReference type="GO" id="GO:0030942">
    <property type="term" value="F:endoplasmic reticulum signal peptide binding"/>
    <property type="evidence" value="ECO:0007669"/>
    <property type="project" value="InterPro"/>
</dbReference>
<evidence type="ECO:0000313" key="13">
    <source>
        <dbReference type="EMBL" id="KAK9825392.1"/>
    </source>
</evidence>
<dbReference type="InterPro" id="IPR026258">
    <property type="entry name" value="SRP68"/>
</dbReference>
<proteinExistence type="inferred from homology"/>
<dbReference type="Proteomes" id="UP001445335">
    <property type="component" value="Unassembled WGS sequence"/>
</dbReference>
<dbReference type="GO" id="GO:0008312">
    <property type="term" value="F:7S RNA binding"/>
    <property type="evidence" value="ECO:0007669"/>
    <property type="project" value="InterPro"/>
</dbReference>
<dbReference type="PANTHER" id="PTHR12860:SF0">
    <property type="entry name" value="SIGNAL RECOGNITION PARTICLE SUBUNIT SRP68"/>
    <property type="match status" value="1"/>
</dbReference>
<evidence type="ECO:0000256" key="2">
    <source>
        <dbReference type="ARBA" id="ARBA00004496"/>
    </source>
</evidence>
<evidence type="ECO:0000256" key="10">
    <source>
        <dbReference type="ARBA" id="ARBA00023274"/>
    </source>
</evidence>
<dbReference type="EMBL" id="JALJOU010000075">
    <property type="protein sequence ID" value="KAK9825392.1"/>
    <property type="molecule type" value="Genomic_DNA"/>
</dbReference>
<keyword evidence="7 12" id="KW-0694">RNA-binding</keyword>
<dbReference type="GO" id="GO:0005783">
    <property type="term" value="C:endoplasmic reticulum"/>
    <property type="evidence" value="ECO:0007669"/>
    <property type="project" value="UniProtKB-SubCell"/>
</dbReference>
<keyword evidence="9" id="KW-0539">Nucleus</keyword>
<keyword evidence="6" id="KW-0256">Endoplasmic reticulum</keyword>
<keyword evidence="10 12" id="KW-0687">Ribonucleoprotein</keyword>
<comment type="similarity">
    <text evidence="4 12">Belongs to the SRP68 family.</text>
</comment>
<evidence type="ECO:0000256" key="5">
    <source>
        <dbReference type="ARBA" id="ARBA00022490"/>
    </source>
</evidence>
<dbReference type="FunFam" id="1.10.3450.40:FF:000001">
    <property type="entry name" value="Signal recognition particle subunit SRP68"/>
    <property type="match status" value="1"/>
</dbReference>
<evidence type="ECO:0000313" key="14">
    <source>
        <dbReference type="Proteomes" id="UP001445335"/>
    </source>
</evidence>
<sequence>MESDLESAAPLSTVEQHVEPGIGHPDGYSGLAILPFSLLATIKTAQAEHGLRHSDYLRYRQYCSRKLRRLYKAHKFTHGRGKFVSRTLEAGLVTEPGHLMIPLVCAERCWAQAMELKSQQEEQPDPRKRQHQVRRLAKAARWASELASLADARCDMRSALEVDAYAAWLQGCHLQEKEDWAAALVKLARAQKLLEELTRVSTVEQQAVLAKQLADVTPAVRFCRYHVSCGGGRAGAGPAIETEVVQPDADALQAKLASLAAAPDDERRSGPAGVSAIVWHGVSYPVRADRMRSSLAQAAEAGRELDRALAAGERLDALVALYDCLSGQYNEAKGFVRHALAAATSGSSSDAAEVVVDLRALNCAVTGTQLERAIERSALLLADVRARFALSQQPGAAMTAAHSKEKPRFAKAEEVVRVYDVILGHAKELAEVAGQVGGAAGEALMDECAAKAAQFQAGRCLFAGHAYLAQRKPREASAIFGRARKRAATAIERWRECERPDQAALAELEAVDAQVEAWQCVASAEYAAEEQRKADSVQDGVGGLGLNDAPQRPIAALMLESLSRWESFAGGSSGVPPPRLSAVPPRPAAVPAVSLQEVCCY</sequence>
<evidence type="ECO:0000256" key="3">
    <source>
        <dbReference type="ARBA" id="ARBA00004604"/>
    </source>
</evidence>
<evidence type="ECO:0000256" key="4">
    <source>
        <dbReference type="ARBA" id="ARBA00009352"/>
    </source>
</evidence>
<comment type="subcellular location">
    <subcellularLocation>
        <location evidence="2 12">Cytoplasm</location>
    </subcellularLocation>
    <subcellularLocation>
        <location evidence="1">Endoplasmic reticulum</location>
    </subcellularLocation>
    <subcellularLocation>
        <location evidence="3">Nucleus</location>
        <location evidence="3">Nucleolus</location>
    </subcellularLocation>
</comment>
<gene>
    <name evidence="13" type="ORF">WJX81_008451</name>
</gene>
<dbReference type="PANTHER" id="PTHR12860">
    <property type="entry name" value="SIGNAL RECOGNITION PARTICLE 68 KDA PROTEIN"/>
    <property type="match status" value="1"/>
</dbReference>
<evidence type="ECO:0000256" key="11">
    <source>
        <dbReference type="ARBA" id="ARBA00029498"/>
    </source>
</evidence>
<dbReference type="Gene3D" id="1.10.3450.40">
    <property type="entry name" value="Signal recognition particle, SRP68 subunit, RNA-binding domain"/>
    <property type="match status" value="1"/>
</dbReference>
<keyword evidence="14" id="KW-1185">Reference proteome</keyword>
<reference evidence="13 14" key="1">
    <citation type="journal article" date="2024" name="Nat. Commun.">
        <title>Phylogenomics reveals the evolutionary origins of lichenization in chlorophyte algae.</title>
        <authorList>
            <person name="Puginier C."/>
            <person name="Libourel C."/>
            <person name="Otte J."/>
            <person name="Skaloud P."/>
            <person name="Haon M."/>
            <person name="Grisel S."/>
            <person name="Petersen M."/>
            <person name="Berrin J.G."/>
            <person name="Delaux P.M."/>
            <person name="Dal Grande F."/>
            <person name="Keller J."/>
        </authorList>
    </citation>
    <scope>NUCLEOTIDE SEQUENCE [LARGE SCALE GENOMIC DNA]</scope>
    <source>
        <strain evidence="13 14">SAG 245.80</strain>
    </source>
</reference>
<dbReference type="GO" id="GO:0005829">
    <property type="term" value="C:cytosol"/>
    <property type="evidence" value="ECO:0007669"/>
    <property type="project" value="UniProtKB-ARBA"/>
</dbReference>
<name>A0AAW1QWC4_9CHLO</name>
<evidence type="ECO:0000256" key="6">
    <source>
        <dbReference type="ARBA" id="ARBA00022824"/>
    </source>
</evidence>
<dbReference type="PIRSF" id="PIRSF038995">
    <property type="entry name" value="SRP68"/>
    <property type="match status" value="1"/>
</dbReference>
<comment type="caution">
    <text evidence="13">The sequence shown here is derived from an EMBL/GenBank/DDBJ whole genome shotgun (WGS) entry which is preliminary data.</text>
</comment>
<dbReference type="GO" id="GO:0006614">
    <property type="term" value="P:SRP-dependent cotranslational protein targeting to membrane"/>
    <property type="evidence" value="ECO:0007669"/>
    <property type="project" value="InterPro"/>
</dbReference>
<dbReference type="AlphaFoldDB" id="A0AAW1QWC4"/>
<dbReference type="CDD" id="cd15481">
    <property type="entry name" value="SRP68-RBD"/>
    <property type="match status" value="1"/>
</dbReference>
<evidence type="ECO:0000256" key="7">
    <source>
        <dbReference type="ARBA" id="ARBA00022884"/>
    </source>
</evidence>
<evidence type="ECO:0000256" key="12">
    <source>
        <dbReference type="PIRNR" id="PIRNR038995"/>
    </source>
</evidence>
<evidence type="ECO:0000256" key="9">
    <source>
        <dbReference type="ARBA" id="ARBA00023242"/>
    </source>
</evidence>
<evidence type="ECO:0000256" key="8">
    <source>
        <dbReference type="ARBA" id="ARBA00023135"/>
    </source>
</evidence>
<dbReference type="GO" id="GO:0005047">
    <property type="term" value="F:signal recognition particle binding"/>
    <property type="evidence" value="ECO:0007669"/>
    <property type="project" value="InterPro"/>
</dbReference>
<keyword evidence="8 12" id="KW-0733">Signal recognition particle</keyword>
<organism evidence="13 14">
    <name type="scientific">Elliptochloris bilobata</name>
    <dbReference type="NCBI Taxonomy" id="381761"/>
    <lineage>
        <taxon>Eukaryota</taxon>
        <taxon>Viridiplantae</taxon>
        <taxon>Chlorophyta</taxon>
        <taxon>core chlorophytes</taxon>
        <taxon>Trebouxiophyceae</taxon>
        <taxon>Trebouxiophyceae incertae sedis</taxon>
        <taxon>Elliptochloris clade</taxon>
        <taxon>Elliptochloris</taxon>
    </lineage>
</organism>
<evidence type="ECO:0000256" key="1">
    <source>
        <dbReference type="ARBA" id="ARBA00004240"/>
    </source>
</evidence>